<sequence>MNVSKSGHDALMATPNIPEALPKFYFQYIKWPRWRSDQWRLAKRVRFPASSPPGVSRVGILPDDAAGRRVFSGVSRFPHPFHSGAVTYSPRFALIEPNLSIPTQLAIREGNLNDLDLRVKIAFHANEATADVKRLLAGAACPGEFFIGYSFPIGSASSTSPSSSSFAPAAPNQPFSKITTSNLTMCYVFYKAFYTCVHDTNLFLTKLGPRLLAPHQGDPGSIPGRVTPDFRMWESCRTMPLVGGFSRGSPVSPALSFRRCSILTSITLIGSQDLDVKSMVYCPGFSQRNSGCGEPSRSGPASIKVRQVSEPGDVELRRVGGGGGGGLRGSGVWAIVGEPTVEEPTVEERNEQRMGKGEMRDSVYIYRRLLPWKLGRMGNHHVNPDSYLPLLLGSGAKLNMISRLLVSAVYMTSERNEREVVSIPGARTLLYWRFIVEGNRRSIRAVRYGERWPEDCTDLYRLFTVKSLSCAFKVKKRGSDTGDTNTHALAPHRSYEQGVQCFHPNA</sequence>
<evidence type="ECO:0000313" key="2">
    <source>
        <dbReference type="Proteomes" id="UP001159363"/>
    </source>
</evidence>
<accession>A0ABQ9G0X0</accession>
<organism evidence="1 2">
    <name type="scientific">Dryococelus australis</name>
    <dbReference type="NCBI Taxonomy" id="614101"/>
    <lineage>
        <taxon>Eukaryota</taxon>
        <taxon>Metazoa</taxon>
        <taxon>Ecdysozoa</taxon>
        <taxon>Arthropoda</taxon>
        <taxon>Hexapoda</taxon>
        <taxon>Insecta</taxon>
        <taxon>Pterygota</taxon>
        <taxon>Neoptera</taxon>
        <taxon>Polyneoptera</taxon>
        <taxon>Phasmatodea</taxon>
        <taxon>Verophasmatodea</taxon>
        <taxon>Anareolatae</taxon>
        <taxon>Phasmatidae</taxon>
        <taxon>Eurycanthinae</taxon>
        <taxon>Dryococelus</taxon>
    </lineage>
</organism>
<name>A0ABQ9G0X0_9NEOP</name>
<keyword evidence="2" id="KW-1185">Reference proteome</keyword>
<reference evidence="1 2" key="1">
    <citation type="submission" date="2023-02" db="EMBL/GenBank/DDBJ databases">
        <title>LHISI_Scaffold_Assembly.</title>
        <authorList>
            <person name="Stuart O.P."/>
            <person name="Cleave R."/>
            <person name="Magrath M.J.L."/>
            <person name="Mikheyev A.S."/>
        </authorList>
    </citation>
    <scope>NUCLEOTIDE SEQUENCE [LARGE SCALE GENOMIC DNA]</scope>
    <source>
        <strain evidence="1">Daus_M_001</strain>
        <tissue evidence="1">Leg muscle</tissue>
    </source>
</reference>
<comment type="caution">
    <text evidence="1">The sequence shown here is derived from an EMBL/GenBank/DDBJ whole genome shotgun (WGS) entry which is preliminary data.</text>
</comment>
<feature type="non-terminal residue" evidence="1">
    <location>
        <position position="506"/>
    </location>
</feature>
<protein>
    <submittedName>
        <fullName evidence="1">Uncharacterized protein</fullName>
    </submittedName>
</protein>
<proteinExistence type="predicted"/>
<dbReference type="EMBL" id="JARBHB010000017">
    <property type="protein sequence ID" value="KAJ8866140.1"/>
    <property type="molecule type" value="Genomic_DNA"/>
</dbReference>
<dbReference type="Proteomes" id="UP001159363">
    <property type="component" value="Chromosome 16"/>
</dbReference>
<gene>
    <name evidence="1" type="ORF">PR048_033664</name>
</gene>
<evidence type="ECO:0000313" key="1">
    <source>
        <dbReference type="EMBL" id="KAJ8866140.1"/>
    </source>
</evidence>